<evidence type="ECO:0000313" key="1">
    <source>
        <dbReference type="EMBL" id="OXC72964.1"/>
    </source>
</evidence>
<proteinExistence type="predicted"/>
<gene>
    <name evidence="1" type="ORF">BSU04_39185</name>
</gene>
<comment type="caution">
    <text evidence="1">The sequence shown here is derived from an EMBL/GenBank/DDBJ whole genome shotgun (WGS) entry which is preliminary data.</text>
</comment>
<dbReference type="GO" id="GO:0016301">
    <property type="term" value="F:kinase activity"/>
    <property type="evidence" value="ECO:0007669"/>
    <property type="project" value="UniProtKB-KW"/>
</dbReference>
<dbReference type="Proteomes" id="UP000214720">
    <property type="component" value="Unassembled WGS sequence"/>
</dbReference>
<sequence length="96" mass="10675">MEQAVDAISNADYQRICDCATASAELSQIVFPKKNFKKLKENKERFGSDGMIVAHTGSMLGFLFIKKPSIMLMTDLSNFFFEIGCACKFIKAGSSY</sequence>
<accession>A0A226WP49</accession>
<dbReference type="AlphaFoldDB" id="A0A226WP49"/>
<organism evidence="1 2">
    <name type="scientific">Caballeronia sordidicola</name>
    <name type="common">Burkholderia sordidicola</name>
    <dbReference type="NCBI Taxonomy" id="196367"/>
    <lineage>
        <taxon>Bacteria</taxon>
        <taxon>Pseudomonadati</taxon>
        <taxon>Pseudomonadota</taxon>
        <taxon>Betaproteobacteria</taxon>
        <taxon>Burkholderiales</taxon>
        <taxon>Burkholderiaceae</taxon>
        <taxon>Caballeronia</taxon>
    </lineage>
</organism>
<dbReference type="EMBL" id="MTHB01000261">
    <property type="protein sequence ID" value="OXC72964.1"/>
    <property type="molecule type" value="Genomic_DNA"/>
</dbReference>
<protein>
    <submittedName>
        <fullName evidence="1">Threonine kinase in B12 biosynthesis</fullName>
    </submittedName>
</protein>
<keyword evidence="1" id="KW-0808">Transferase</keyword>
<evidence type="ECO:0000313" key="2">
    <source>
        <dbReference type="Proteomes" id="UP000214720"/>
    </source>
</evidence>
<keyword evidence="1" id="KW-0418">Kinase</keyword>
<reference evidence="2" key="1">
    <citation type="submission" date="2017-01" db="EMBL/GenBank/DDBJ databases">
        <title>Genome Analysis of Deinococcus marmoris KOPRI26562.</title>
        <authorList>
            <person name="Kim J.H."/>
            <person name="Oh H.-M."/>
        </authorList>
    </citation>
    <scope>NUCLEOTIDE SEQUENCE [LARGE SCALE GENOMIC DNA]</scope>
    <source>
        <strain evidence="2">PAMC 26633</strain>
    </source>
</reference>
<name>A0A226WP49_CABSO</name>